<dbReference type="GeneID" id="68860987"/>
<evidence type="ECO:0000313" key="3">
    <source>
        <dbReference type="Proteomes" id="UP000663305"/>
    </source>
</evidence>
<organism evidence="2 3">
    <name type="scientific">Halapricum desulfuricans</name>
    <dbReference type="NCBI Taxonomy" id="2841257"/>
    <lineage>
        <taxon>Archaea</taxon>
        <taxon>Methanobacteriati</taxon>
        <taxon>Methanobacteriota</taxon>
        <taxon>Stenosarchaea group</taxon>
        <taxon>Halobacteria</taxon>
        <taxon>Halobacteriales</taxon>
        <taxon>Haloarculaceae</taxon>
        <taxon>Halapricum</taxon>
    </lineage>
</organism>
<sequence>MDDSERPERPGPDADAAEIARWMEEDFGWAIAEGMEKVSNEDTEKEHENDSNGQ</sequence>
<protein>
    <submittedName>
        <fullName evidence="2">Uncharacterized protein</fullName>
    </submittedName>
</protein>
<feature type="region of interest" description="Disordered" evidence="1">
    <location>
        <begin position="33"/>
        <end position="54"/>
    </location>
</feature>
<evidence type="ECO:0000313" key="2">
    <source>
        <dbReference type="EMBL" id="QSG11870.1"/>
    </source>
</evidence>
<name>A0A897NBT0_9EURY</name>
<dbReference type="Proteomes" id="UP000663305">
    <property type="component" value="Chromosome"/>
</dbReference>
<proteinExistence type="predicted"/>
<reference evidence="2" key="1">
    <citation type="submission" date="2020-11" db="EMBL/GenBank/DDBJ databases">
        <title>Carbohydrate-dependent, anaerobic sulfur respiration: A novel catabolism in halophilic archaea.</title>
        <authorList>
            <person name="Sorokin D.Y."/>
            <person name="Messina E."/>
            <person name="Smedile F."/>
            <person name="La Cono V."/>
            <person name="Hallsworth J.E."/>
            <person name="Yakimov M.M."/>
        </authorList>
    </citation>
    <scope>NUCLEOTIDE SEQUENCE</scope>
    <source>
        <strain evidence="2">HSR-Bgl</strain>
    </source>
</reference>
<accession>A0A897NBT0</accession>
<dbReference type="RefSeq" id="WP_229126390.1">
    <property type="nucleotide sequence ID" value="NZ_CP064789.1"/>
</dbReference>
<feature type="compositionally biased region" description="Basic and acidic residues" evidence="1">
    <location>
        <begin position="34"/>
        <end position="54"/>
    </location>
</feature>
<dbReference type="EMBL" id="CP064789">
    <property type="protein sequence ID" value="QSG11870.1"/>
    <property type="molecule type" value="Genomic_DNA"/>
</dbReference>
<dbReference type="AlphaFoldDB" id="A0A897NBT0"/>
<evidence type="ECO:0000256" key="1">
    <source>
        <dbReference type="SAM" id="MobiDB-lite"/>
    </source>
</evidence>
<gene>
    <name evidence="2" type="ORF">HSBGL_1453</name>
</gene>